<gene>
    <name evidence="2" type="ORF">GHT06_004940</name>
</gene>
<dbReference type="AlphaFoldDB" id="A0AAD5KGG4"/>
<feature type="chain" id="PRO_5042048201" evidence="1">
    <location>
        <begin position="21"/>
        <end position="199"/>
    </location>
</feature>
<keyword evidence="1" id="KW-0732">Signal</keyword>
<proteinExistence type="predicted"/>
<protein>
    <submittedName>
        <fullName evidence="2">Uncharacterized protein</fullName>
    </submittedName>
</protein>
<accession>A0AAD5KGG4</accession>
<dbReference type="EMBL" id="WJBH02000092">
    <property type="protein sequence ID" value="KAI9550747.1"/>
    <property type="molecule type" value="Genomic_DNA"/>
</dbReference>
<dbReference type="Proteomes" id="UP000820818">
    <property type="component" value="Unassembled WGS sequence"/>
</dbReference>
<keyword evidence="3" id="KW-1185">Reference proteome</keyword>
<evidence type="ECO:0000313" key="2">
    <source>
        <dbReference type="EMBL" id="KAI9550747.1"/>
    </source>
</evidence>
<name>A0AAD5KGG4_9CRUS</name>
<sequence>MPQGLFIRVLLLRDSASLLGILNWASQSVAYAPAHYRNLQASFLRHSGRVDGDLSAPTISREVLWSTKVDLFANAWNGQLPTFISWFPQPSNSCADHAPVARTGMGSDNTGIGDGCSPQAPPGEGFVDSPVFGNVINHSIWLIAWWLSGVVLVARASHQKLSNCSYQQPGRIRTLHTSQRGAIGVIGVINGISTPYLVV</sequence>
<reference evidence="2" key="1">
    <citation type="submission" date="2022-05" db="EMBL/GenBank/DDBJ databases">
        <title>A multi-omics perspective on studying reproductive biology in Daphnia sinensis.</title>
        <authorList>
            <person name="Jia J."/>
        </authorList>
    </citation>
    <scope>NUCLEOTIDE SEQUENCE</scope>
    <source>
        <strain evidence="2">WSL</strain>
    </source>
</reference>
<comment type="caution">
    <text evidence="2">The sequence shown here is derived from an EMBL/GenBank/DDBJ whole genome shotgun (WGS) entry which is preliminary data.</text>
</comment>
<feature type="signal peptide" evidence="1">
    <location>
        <begin position="1"/>
        <end position="20"/>
    </location>
</feature>
<evidence type="ECO:0000256" key="1">
    <source>
        <dbReference type="SAM" id="SignalP"/>
    </source>
</evidence>
<evidence type="ECO:0000313" key="3">
    <source>
        <dbReference type="Proteomes" id="UP000820818"/>
    </source>
</evidence>
<organism evidence="2 3">
    <name type="scientific">Daphnia sinensis</name>
    <dbReference type="NCBI Taxonomy" id="1820382"/>
    <lineage>
        <taxon>Eukaryota</taxon>
        <taxon>Metazoa</taxon>
        <taxon>Ecdysozoa</taxon>
        <taxon>Arthropoda</taxon>
        <taxon>Crustacea</taxon>
        <taxon>Branchiopoda</taxon>
        <taxon>Diplostraca</taxon>
        <taxon>Cladocera</taxon>
        <taxon>Anomopoda</taxon>
        <taxon>Daphniidae</taxon>
        <taxon>Daphnia</taxon>
        <taxon>Daphnia similis group</taxon>
    </lineage>
</organism>